<organism evidence="1">
    <name type="scientific">marine sediment metagenome</name>
    <dbReference type="NCBI Taxonomy" id="412755"/>
    <lineage>
        <taxon>unclassified sequences</taxon>
        <taxon>metagenomes</taxon>
        <taxon>ecological metagenomes</taxon>
    </lineage>
</organism>
<dbReference type="EMBL" id="LAZR01058209">
    <property type="protein sequence ID" value="KKK70396.1"/>
    <property type="molecule type" value="Genomic_DNA"/>
</dbReference>
<sequence length="101" mass="11742">MEEIYIICELKNFLEYERDRKGEFAIITLTLYAVKNESDSALAPKYLTINISRIIPKIRLRKVKPPTSMVFFTIVFLLNIQDWRASVFGVSIKIELTNSLV</sequence>
<protein>
    <submittedName>
        <fullName evidence="1">Uncharacterized protein</fullName>
    </submittedName>
</protein>
<reference evidence="1" key="1">
    <citation type="journal article" date="2015" name="Nature">
        <title>Complex archaea that bridge the gap between prokaryotes and eukaryotes.</title>
        <authorList>
            <person name="Spang A."/>
            <person name="Saw J.H."/>
            <person name="Jorgensen S.L."/>
            <person name="Zaremba-Niedzwiedzka K."/>
            <person name="Martijn J."/>
            <person name="Lind A.E."/>
            <person name="van Eijk R."/>
            <person name="Schleper C."/>
            <person name="Guy L."/>
            <person name="Ettema T.J."/>
        </authorList>
    </citation>
    <scope>NUCLEOTIDE SEQUENCE</scope>
</reference>
<name>A0A0F9ADX3_9ZZZZ</name>
<gene>
    <name evidence="1" type="ORF">LCGC14_2924400</name>
</gene>
<accession>A0A0F9ADX3</accession>
<comment type="caution">
    <text evidence="1">The sequence shown here is derived from an EMBL/GenBank/DDBJ whole genome shotgun (WGS) entry which is preliminary data.</text>
</comment>
<dbReference type="AlphaFoldDB" id="A0A0F9ADX3"/>
<evidence type="ECO:0000313" key="1">
    <source>
        <dbReference type="EMBL" id="KKK70396.1"/>
    </source>
</evidence>
<proteinExistence type="predicted"/>